<dbReference type="EMBL" id="CP036318">
    <property type="protein sequence ID" value="QDV54189.1"/>
    <property type="molecule type" value="Genomic_DNA"/>
</dbReference>
<name>A0A518IM73_9BACT</name>
<dbReference type="Proteomes" id="UP000316770">
    <property type="component" value="Chromosome"/>
</dbReference>
<feature type="signal peptide" evidence="2">
    <location>
        <begin position="1"/>
        <end position="26"/>
    </location>
</feature>
<evidence type="ECO:0008006" key="5">
    <source>
        <dbReference type="Google" id="ProtNLM"/>
    </source>
</evidence>
<keyword evidence="4" id="KW-1185">Reference proteome</keyword>
<evidence type="ECO:0000256" key="2">
    <source>
        <dbReference type="SAM" id="SignalP"/>
    </source>
</evidence>
<protein>
    <recommendedName>
        <fullName evidence="5">Carboxypeptidase regulatory-like domain-containing protein</fullName>
    </recommendedName>
</protein>
<organism evidence="3 4">
    <name type="scientific">Rosistilla oblonga</name>
    <dbReference type="NCBI Taxonomy" id="2527990"/>
    <lineage>
        <taxon>Bacteria</taxon>
        <taxon>Pseudomonadati</taxon>
        <taxon>Planctomycetota</taxon>
        <taxon>Planctomycetia</taxon>
        <taxon>Pirellulales</taxon>
        <taxon>Pirellulaceae</taxon>
        <taxon>Rosistilla</taxon>
    </lineage>
</organism>
<accession>A0A518IM73</accession>
<evidence type="ECO:0000256" key="1">
    <source>
        <dbReference type="SAM" id="MobiDB-lite"/>
    </source>
</evidence>
<keyword evidence="2" id="KW-0732">Signal</keyword>
<evidence type="ECO:0000313" key="4">
    <source>
        <dbReference type="Proteomes" id="UP000316770"/>
    </source>
</evidence>
<gene>
    <name evidence="3" type="ORF">Mal33_01380</name>
</gene>
<dbReference type="RefSeq" id="WP_145281669.1">
    <property type="nucleotide sequence ID" value="NZ_CP036318.1"/>
</dbReference>
<feature type="region of interest" description="Disordered" evidence="1">
    <location>
        <begin position="107"/>
        <end position="143"/>
    </location>
</feature>
<evidence type="ECO:0000313" key="3">
    <source>
        <dbReference type="EMBL" id="QDV54189.1"/>
    </source>
</evidence>
<proteinExistence type="predicted"/>
<reference evidence="3 4" key="1">
    <citation type="submission" date="2019-02" db="EMBL/GenBank/DDBJ databases">
        <title>Deep-cultivation of Planctomycetes and their phenomic and genomic characterization uncovers novel biology.</title>
        <authorList>
            <person name="Wiegand S."/>
            <person name="Jogler M."/>
            <person name="Boedeker C."/>
            <person name="Pinto D."/>
            <person name="Vollmers J."/>
            <person name="Rivas-Marin E."/>
            <person name="Kohn T."/>
            <person name="Peeters S.H."/>
            <person name="Heuer A."/>
            <person name="Rast P."/>
            <person name="Oberbeckmann S."/>
            <person name="Bunk B."/>
            <person name="Jeske O."/>
            <person name="Meyerdierks A."/>
            <person name="Storesund J.E."/>
            <person name="Kallscheuer N."/>
            <person name="Luecker S."/>
            <person name="Lage O.M."/>
            <person name="Pohl T."/>
            <person name="Merkel B.J."/>
            <person name="Hornburger P."/>
            <person name="Mueller R.-W."/>
            <person name="Bruemmer F."/>
            <person name="Labrenz M."/>
            <person name="Spormann A.M."/>
            <person name="Op den Camp H."/>
            <person name="Overmann J."/>
            <person name="Amann R."/>
            <person name="Jetten M.S.M."/>
            <person name="Mascher T."/>
            <person name="Medema M.H."/>
            <person name="Devos D.P."/>
            <person name="Kaster A.-K."/>
            <person name="Ovreas L."/>
            <person name="Rohde M."/>
            <person name="Galperin M.Y."/>
            <person name="Jogler C."/>
        </authorList>
    </citation>
    <scope>NUCLEOTIDE SEQUENCE [LARGE SCALE GENOMIC DNA]</scope>
    <source>
        <strain evidence="3 4">Mal33</strain>
    </source>
</reference>
<sequence precursor="true">MYIHQFSYKCALAVVALLGASAIGCGSSGPQLEAVTGTITKDGVPFVGADLEFYPAGEGAASYGRSDENGNFTLRYSTGRPGAVPGEHLVTVIGGSVDASKLPAVPSDNAVASEGEPLAPIGNPDAAKKSGGPGGPPKSIDGIPATVVLGEENHVLIEI</sequence>
<feature type="chain" id="PRO_5022218335" description="Carboxypeptidase regulatory-like domain-containing protein" evidence="2">
    <location>
        <begin position="27"/>
        <end position="159"/>
    </location>
</feature>
<dbReference type="AlphaFoldDB" id="A0A518IM73"/>